<comment type="subcellular location">
    <subcellularLocation>
        <location evidence="1">Nucleus</location>
    </subcellularLocation>
</comment>
<keyword evidence="3" id="KW-0902">Two-component regulatory system</keyword>
<dbReference type="GO" id="GO:0009736">
    <property type="term" value="P:cytokinin-activated signaling pathway"/>
    <property type="evidence" value="ECO:0007669"/>
    <property type="project" value="InterPro"/>
</dbReference>
<dbReference type="FunFam" id="1.10.10.60:FF:000007">
    <property type="entry name" value="Two-component response regulator"/>
    <property type="match status" value="1"/>
</dbReference>
<dbReference type="Proteomes" id="UP001324115">
    <property type="component" value="Unassembled WGS sequence"/>
</dbReference>
<evidence type="ECO:0000259" key="10">
    <source>
        <dbReference type="PROSITE" id="PS50110"/>
    </source>
</evidence>
<dbReference type="Gene3D" id="1.10.10.60">
    <property type="entry name" value="Homeodomain-like"/>
    <property type="match status" value="1"/>
</dbReference>
<evidence type="ECO:0000256" key="4">
    <source>
        <dbReference type="ARBA" id="ARBA00023015"/>
    </source>
</evidence>
<sequence length="751" mass="83371">MAMASERVRVDQSFKNKTSIVDIHILVVDDDTTSLAIVSAMLRTWKYDVVAVRNPLDALATLRMQKFDLVITDLHMPVMNGLELQKQVEKEFKLPVIMMSADDEENAMLKSLEGGAAFYMVKPVSPEDLKNLWQYAVAAKRGKSVVIEEVKNTPAKSTVVSCEKKQSAESSVNQEKHDKKDSKRKGAPKKGKEDGNQKSRGARKRPKVIWTTSLHNRFLEAIKHIGLDKAVPKRILEIMNVRGLTRENVASHLQKYRLFLKRVAERGLYTSKGLSMRSSFASGLPPSLIFKNFQQNYPQFPEQQQRRTSMFQPGFGGNFMTLNGSVLGGIPSNRASSSGAQFGYGDSFNALNIGPAHFPVKHNSSSSNFVPQLGQEQWHSSNNLQQPLFGNINSPPLYQENRPVFANNVGLNFPSLGDMTCGPKNNATSGLVNTSNCNDTYPQQAQPIRPHLRNDSMLNYNFYTPGIFHPSYIPETANNMGSLNSSNVAPNFGNNNGVNSRIQITNGRELIGTNEKSFNDNGTPNGPYSGYGMLNGHNDNIGLATMGNGTFGKNMEQGESSSAGFENANRLQPWLNNVNQQENGLPIFQTQTQQQPNLVNGGENDYSYDDLLNAISLMPNLGEDDLNELFLEETYNQPPSQQQGEEEEPFEENPLVNELQILELSGSSSLEENPPLSEPAFSQNQGGEQLVDLDFDVDMFISEESPDQNLNQQQLVSSNDLYGTSQVENNVNTPLESQGWEDDFIDSLFSL</sequence>
<evidence type="ECO:0000313" key="13">
    <source>
        <dbReference type="Proteomes" id="UP001324115"/>
    </source>
</evidence>
<dbReference type="SMART" id="SM00448">
    <property type="entry name" value="REC"/>
    <property type="match status" value="1"/>
</dbReference>
<dbReference type="SUPFAM" id="SSF46689">
    <property type="entry name" value="Homeodomain-like"/>
    <property type="match status" value="1"/>
</dbReference>
<organism evidence="12 13">
    <name type="scientific">Quercus rubra</name>
    <name type="common">Northern red oak</name>
    <name type="synonym">Quercus borealis</name>
    <dbReference type="NCBI Taxonomy" id="3512"/>
    <lineage>
        <taxon>Eukaryota</taxon>
        <taxon>Viridiplantae</taxon>
        <taxon>Streptophyta</taxon>
        <taxon>Embryophyta</taxon>
        <taxon>Tracheophyta</taxon>
        <taxon>Spermatophyta</taxon>
        <taxon>Magnoliopsida</taxon>
        <taxon>eudicotyledons</taxon>
        <taxon>Gunneridae</taxon>
        <taxon>Pentapetalae</taxon>
        <taxon>rosids</taxon>
        <taxon>fabids</taxon>
        <taxon>Fagales</taxon>
        <taxon>Fagaceae</taxon>
        <taxon>Quercus</taxon>
    </lineage>
</organism>
<dbReference type="Gene3D" id="3.40.50.2300">
    <property type="match status" value="1"/>
</dbReference>
<dbReference type="PANTHER" id="PTHR43874:SF19">
    <property type="entry name" value="RESPONSE REGULATOR 23-RELATED"/>
    <property type="match status" value="1"/>
</dbReference>
<dbReference type="GO" id="GO:0003677">
    <property type="term" value="F:DNA binding"/>
    <property type="evidence" value="ECO:0007669"/>
    <property type="project" value="InterPro"/>
</dbReference>
<feature type="domain" description="Response regulatory" evidence="10">
    <location>
        <begin position="24"/>
        <end position="137"/>
    </location>
</feature>
<feature type="modified residue" description="4-aspartylphosphate" evidence="8">
    <location>
        <position position="73"/>
    </location>
</feature>
<evidence type="ECO:0000313" key="12">
    <source>
        <dbReference type="EMBL" id="KAK4571734.1"/>
    </source>
</evidence>
<evidence type="ECO:0000256" key="2">
    <source>
        <dbReference type="ARBA" id="ARBA00022553"/>
    </source>
</evidence>
<dbReference type="InterPro" id="IPR009057">
    <property type="entry name" value="Homeodomain-like_sf"/>
</dbReference>
<keyword evidence="4" id="KW-0805">Transcription regulation</keyword>
<keyword evidence="5" id="KW-0010">Activator</keyword>
<dbReference type="AlphaFoldDB" id="A0AAN7EIR9"/>
<reference evidence="12 13" key="1">
    <citation type="journal article" date="2023" name="G3 (Bethesda)">
        <title>A haplotype-resolved chromosome-scale genome for Quercus rubra L. provides insights into the genetics of adaptive traits for red oak species.</title>
        <authorList>
            <person name="Kapoor B."/>
            <person name="Jenkins J."/>
            <person name="Schmutz J."/>
            <person name="Zhebentyayeva T."/>
            <person name="Kuelheim C."/>
            <person name="Coggeshall M."/>
            <person name="Heim C."/>
            <person name="Lasky J.R."/>
            <person name="Leites L."/>
            <person name="Islam-Faridi N."/>
            <person name="Romero-Severson J."/>
            <person name="DeLeo V.L."/>
            <person name="Lucas S.M."/>
            <person name="Lazic D."/>
            <person name="Gailing O."/>
            <person name="Carlson J."/>
            <person name="Staton M."/>
        </authorList>
    </citation>
    <scope>NUCLEOTIDE SEQUENCE [LARGE SCALE GENOMIC DNA]</scope>
    <source>
        <strain evidence="12">Pseudo-F2</strain>
    </source>
</reference>
<dbReference type="SUPFAM" id="SSF52172">
    <property type="entry name" value="CheY-like"/>
    <property type="match status" value="1"/>
</dbReference>
<feature type="region of interest" description="Disordered" evidence="9">
    <location>
        <begin position="157"/>
        <end position="207"/>
    </location>
</feature>
<evidence type="ECO:0000256" key="9">
    <source>
        <dbReference type="SAM" id="MobiDB-lite"/>
    </source>
</evidence>
<gene>
    <name evidence="12" type="ORF">RGQ29_030227</name>
</gene>
<keyword evidence="13" id="KW-1185">Reference proteome</keyword>
<dbReference type="PROSITE" id="PS50110">
    <property type="entry name" value="RESPONSE_REGULATORY"/>
    <property type="match status" value="1"/>
</dbReference>
<dbReference type="NCBIfam" id="TIGR01557">
    <property type="entry name" value="myb_SHAQKYF"/>
    <property type="match status" value="1"/>
</dbReference>
<evidence type="ECO:0000256" key="8">
    <source>
        <dbReference type="PROSITE-ProRule" id="PRU00169"/>
    </source>
</evidence>
<feature type="domain" description="HTH myb-type" evidence="11">
    <location>
        <begin position="202"/>
        <end position="261"/>
    </location>
</feature>
<dbReference type="GO" id="GO:0000160">
    <property type="term" value="P:phosphorelay signal transduction system"/>
    <property type="evidence" value="ECO:0007669"/>
    <property type="project" value="UniProtKB-KW"/>
</dbReference>
<dbReference type="InterPro" id="IPR011006">
    <property type="entry name" value="CheY-like_superfamily"/>
</dbReference>
<dbReference type="InterPro" id="IPR001789">
    <property type="entry name" value="Sig_transdc_resp-reg_receiver"/>
</dbReference>
<comment type="caution">
    <text evidence="12">The sequence shown here is derived from an EMBL/GenBank/DDBJ whole genome shotgun (WGS) entry which is preliminary data.</text>
</comment>
<evidence type="ECO:0000259" key="11">
    <source>
        <dbReference type="PROSITE" id="PS51294"/>
    </source>
</evidence>
<dbReference type="PANTHER" id="PTHR43874">
    <property type="entry name" value="TWO-COMPONENT RESPONSE REGULATOR"/>
    <property type="match status" value="1"/>
</dbReference>
<evidence type="ECO:0000256" key="6">
    <source>
        <dbReference type="ARBA" id="ARBA00023163"/>
    </source>
</evidence>
<keyword evidence="2 8" id="KW-0597">Phosphoprotein</keyword>
<dbReference type="InterPro" id="IPR006447">
    <property type="entry name" value="Myb_dom_plants"/>
</dbReference>
<protein>
    <submittedName>
        <fullName evidence="12">Uncharacterized protein</fullName>
    </submittedName>
</protein>
<dbReference type="InterPro" id="IPR001005">
    <property type="entry name" value="SANT/Myb"/>
</dbReference>
<proteinExistence type="predicted"/>
<dbReference type="Pfam" id="PF00249">
    <property type="entry name" value="Myb_DNA-binding"/>
    <property type="match status" value="1"/>
</dbReference>
<dbReference type="GO" id="GO:0005634">
    <property type="term" value="C:nucleus"/>
    <property type="evidence" value="ECO:0007669"/>
    <property type="project" value="UniProtKB-SubCell"/>
</dbReference>
<dbReference type="InterPro" id="IPR017930">
    <property type="entry name" value="Myb_dom"/>
</dbReference>
<dbReference type="CDD" id="cd17584">
    <property type="entry name" value="REC_typeB_ARR-like"/>
    <property type="match status" value="1"/>
</dbReference>
<name>A0AAN7EIR9_QUERU</name>
<dbReference type="InterPro" id="IPR045279">
    <property type="entry name" value="ARR-like"/>
</dbReference>
<dbReference type="EMBL" id="JAXUIC010000009">
    <property type="protein sequence ID" value="KAK4571734.1"/>
    <property type="molecule type" value="Genomic_DNA"/>
</dbReference>
<evidence type="ECO:0000256" key="5">
    <source>
        <dbReference type="ARBA" id="ARBA00023159"/>
    </source>
</evidence>
<evidence type="ECO:0000256" key="7">
    <source>
        <dbReference type="ARBA" id="ARBA00023242"/>
    </source>
</evidence>
<dbReference type="PROSITE" id="PS51294">
    <property type="entry name" value="HTH_MYB"/>
    <property type="match status" value="1"/>
</dbReference>
<dbReference type="Pfam" id="PF00072">
    <property type="entry name" value="Response_reg"/>
    <property type="match status" value="1"/>
</dbReference>
<accession>A0AAN7EIR9</accession>
<keyword evidence="7" id="KW-0539">Nucleus</keyword>
<keyword evidence="6" id="KW-0804">Transcription</keyword>
<evidence type="ECO:0000256" key="1">
    <source>
        <dbReference type="ARBA" id="ARBA00004123"/>
    </source>
</evidence>
<evidence type="ECO:0000256" key="3">
    <source>
        <dbReference type="ARBA" id="ARBA00023012"/>
    </source>
</evidence>